<dbReference type="GO" id="GO:0000009">
    <property type="term" value="F:alpha-1,6-mannosyltransferase activity"/>
    <property type="evidence" value="ECO:0007669"/>
    <property type="project" value="TreeGrafter"/>
</dbReference>
<keyword evidence="2 8" id="KW-0812">Transmembrane</keyword>
<evidence type="ECO:0000256" key="2">
    <source>
        <dbReference type="ARBA" id="ARBA00022692"/>
    </source>
</evidence>
<evidence type="ECO:0000256" key="5">
    <source>
        <dbReference type="ARBA" id="ARBA00023034"/>
    </source>
</evidence>
<organism evidence="9 10">
    <name type="scientific">Eeniella nana</name>
    <name type="common">Yeast</name>
    <name type="synonym">Brettanomyces nanus</name>
    <dbReference type="NCBI Taxonomy" id="13502"/>
    <lineage>
        <taxon>Eukaryota</taxon>
        <taxon>Fungi</taxon>
        <taxon>Dikarya</taxon>
        <taxon>Ascomycota</taxon>
        <taxon>Saccharomycotina</taxon>
        <taxon>Pichiomycetes</taxon>
        <taxon>Pichiales</taxon>
        <taxon>Pichiaceae</taxon>
        <taxon>Brettanomyces</taxon>
    </lineage>
</organism>
<dbReference type="FunFam" id="3.90.550.10:FF:000017">
    <property type="entry name" value="Mannan polymerase II complex ANP1 subunit"/>
    <property type="match status" value="1"/>
</dbReference>
<comment type="similarity">
    <text evidence="7">Belongs to the ANP1/MMN9/VAN1 family.</text>
</comment>
<dbReference type="PANTHER" id="PTHR43083:SF6">
    <property type="entry name" value="MANNAN POLYMERASE COMPLEXES SUBUNIT MNN9"/>
    <property type="match status" value="1"/>
</dbReference>
<evidence type="ECO:0000256" key="6">
    <source>
        <dbReference type="ARBA" id="ARBA00023136"/>
    </source>
</evidence>
<evidence type="ECO:0000256" key="3">
    <source>
        <dbReference type="ARBA" id="ARBA00022968"/>
    </source>
</evidence>
<dbReference type="GO" id="GO:0000136">
    <property type="term" value="C:mannan polymerase complex"/>
    <property type="evidence" value="ECO:0007669"/>
    <property type="project" value="TreeGrafter"/>
</dbReference>
<evidence type="ECO:0000313" key="9">
    <source>
        <dbReference type="EMBL" id="QPG76446.1"/>
    </source>
</evidence>
<gene>
    <name evidence="9" type="primary">MNN9</name>
    <name evidence="9" type="ORF">FOA43_003835</name>
</gene>
<dbReference type="OrthoDB" id="2405412at2759"/>
<feature type="transmembrane region" description="Helical" evidence="8">
    <location>
        <begin position="12"/>
        <end position="35"/>
    </location>
</feature>
<dbReference type="AlphaFoldDB" id="A0A875S576"/>
<keyword evidence="3" id="KW-0735">Signal-anchor</keyword>
<keyword evidence="6 8" id="KW-0472">Membrane</keyword>
<sequence length="364" mass="41764">MLPLKYRRLPRLFRSGPVNFIVVIGALVILGFYLLSTDTTSKANSPYKYRKVDNDPFDFAQAPGDHITHYDLNKLTSTSDSLKHKERVLILTPMAKFHQGYWDNLLKLSYPRDLLELGFILPRTKEGDEALRSLEKVVKRVQNPKSKTPKFSGVTILRQDTDAVESQAEKDRHAFKAQKKRRSQMATARNSLLFTTLGPFTSWVLWLDADVVESPTSLIEDLTAHNKAILAANCWQRFYDDEKKENSIRPYDYNNWVESDEGLRIASQLDDDEIIVEGYADMATFRPLMAHFYDANGDPNVEMQLDGVGGTCLLVKSEVHRDGAMFPNFPFYHLIETEGFSKMAKRLGYEVFGLPNYLVYHYNE</sequence>
<reference evidence="9" key="1">
    <citation type="submission" date="2020-10" db="EMBL/GenBank/DDBJ databases">
        <authorList>
            <person name="Roach M.J.R."/>
        </authorList>
    </citation>
    <scope>NUCLEOTIDE SEQUENCE</scope>
    <source>
        <strain evidence="9">CBS 1945</strain>
    </source>
</reference>
<keyword evidence="9" id="KW-0328">Glycosyltransferase</keyword>
<dbReference type="Pfam" id="PF03452">
    <property type="entry name" value="Anp1"/>
    <property type="match status" value="1"/>
</dbReference>
<dbReference type="Gene3D" id="3.90.550.10">
    <property type="entry name" value="Spore Coat Polysaccharide Biosynthesis Protein SpsA, Chain A"/>
    <property type="match status" value="1"/>
</dbReference>
<keyword evidence="5" id="KW-0333">Golgi apparatus</keyword>
<keyword evidence="4 8" id="KW-1133">Transmembrane helix</keyword>
<dbReference type="KEGG" id="bnn:FOA43_003835"/>
<proteinExistence type="inferred from homology"/>
<evidence type="ECO:0000256" key="8">
    <source>
        <dbReference type="SAM" id="Phobius"/>
    </source>
</evidence>
<evidence type="ECO:0000313" key="10">
    <source>
        <dbReference type="Proteomes" id="UP000662931"/>
    </source>
</evidence>
<keyword evidence="9" id="KW-0808">Transferase</keyword>
<keyword evidence="10" id="KW-1185">Reference proteome</keyword>
<dbReference type="GeneID" id="62197235"/>
<evidence type="ECO:0000256" key="7">
    <source>
        <dbReference type="ARBA" id="ARBA00037964"/>
    </source>
</evidence>
<dbReference type="SUPFAM" id="SSF53448">
    <property type="entry name" value="Nucleotide-diphospho-sugar transferases"/>
    <property type="match status" value="1"/>
</dbReference>
<dbReference type="GO" id="GO:0000032">
    <property type="term" value="P:cell wall mannoprotein biosynthetic process"/>
    <property type="evidence" value="ECO:0007669"/>
    <property type="project" value="TreeGrafter"/>
</dbReference>
<evidence type="ECO:0000256" key="4">
    <source>
        <dbReference type="ARBA" id="ARBA00022989"/>
    </source>
</evidence>
<dbReference type="GO" id="GO:0006487">
    <property type="term" value="P:protein N-linked glycosylation"/>
    <property type="evidence" value="ECO:0007669"/>
    <property type="project" value="TreeGrafter"/>
</dbReference>
<evidence type="ECO:0000256" key="1">
    <source>
        <dbReference type="ARBA" id="ARBA00004323"/>
    </source>
</evidence>
<name>A0A875S576_EENNA</name>
<dbReference type="EMBL" id="CP064815">
    <property type="protein sequence ID" value="QPG76446.1"/>
    <property type="molecule type" value="Genomic_DNA"/>
</dbReference>
<dbReference type="InterPro" id="IPR052086">
    <property type="entry name" value="Mannan_Polymerase_Subunit"/>
</dbReference>
<dbReference type="Proteomes" id="UP000662931">
    <property type="component" value="Chromosome 4"/>
</dbReference>
<dbReference type="PANTHER" id="PTHR43083">
    <property type="entry name" value="MANNAN POLYMERASE II"/>
    <property type="match status" value="1"/>
</dbReference>
<dbReference type="InterPro" id="IPR029044">
    <property type="entry name" value="Nucleotide-diphossugar_trans"/>
</dbReference>
<accession>A0A875S576</accession>
<comment type="subcellular location">
    <subcellularLocation>
        <location evidence="1">Golgi apparatus membrane</location>
        <topology evidence="1">Single-pass type II membrane protein</topology>
    </subcellularLocation>
</comment>
<dbReference type="RefSeq" id="XP_038780011.1">
    <property type="nucleotide sequence ID" value="XM_038924083.1"/>
</dbReference>
<protein>
    <submittedName>
        <fullName evidence="9">Golgi mannosyltransferase complex subunit</fullName>
    </submittedName>
</protein>